<organism evidence="8 9">
    <name type="scientific">Durusdinium trenchii</name>
    <dbReference type="NCBI Taxonomy" id="1381693"/>
    <lineage>
        <taxon>Eukaryota</taxon>
        <taxon>Sar</taxon>
        <taxon>Alveolata</taxon>
        <taxon>Dinophyceae</taxon>
        <taxon>Suessiales</taxon>
        <taxon>Symbiodiniaceae</taxon>
        <taxon>Durusdinium</taxon>
    </lineage>
</organism>
<dbReference type="Pfam" id="PF02119">
    <property type="entry name" value="FlgI"/>
    <property type="match status" value="1"/>
</dbReference>
<dbReference type="InterPro" id="IPR020013">
    <property type="entry name" value="Flagellar_FlgE/F/G"/>
</dbReference>
<comment type="caution">
    <text evidence="8">The sequence shown here is derived from an EMBL/GenBank/DDBJ whole genome shotgun (WGS) entry which is preliminary data.</text>
</comment>
<name>A0ABP0LJX7_9DINO</name>
<evidence type="ECO:0000256" key="3">
    <source>
        <dbReference type="ARBA" id="ARBA00009677"/>
    </source>
</evidence>
<dbReference type="EMBL" id="CAXAMM010016668">
    <property type="protein sequence ID" value="CAK9039494.1"/>
    <property type="molecule type" value="Genomic_DNA"/>
</dbReference>
<evidence type="ECO:0000256" key="5">
    <source>
        <dbReference type="SAM" id="MobiDB-lite"/>
    </source>
</evidence>
<dbReference type="Gene3D" id="1.20.1330.10">
    <property type="entry name" value="f41 fragment of flagellin, N-terminal domain"/>
    <property type="match status" value="1"/>
</dbReference>
<evidence type="ECO:0000256" key="4">
    <source>
        <dbReference type="ARBA" id="ARBA00022729"/>
    </source>
</evidence>
<keyword evidence="9" id="KW-1185">Reference proteome</keyword>
<protein>
    <submittedName>
        <fullName evidence="8">Flagellar P-ring protein (Basal body P-ring protein)</fullName>
    </submittedName>
</protein>
<comment type="subcellular location">
    <subcellularLocation>
        <location evidence="2">Bacterial flagellum basal body</location>
    </subcellularLocation>
</comment>
<dbReference type="PANTHER" id="PTHR30381:SF0">
    <property type="entry name" value="FLAGELLAR P-RING PROTEIN"/>
    <property type="match status" value="1"/>
</dbReference>
<dbReference type="HAMAP" id="MF_00416">
    <property type="entry name" value="FlgI"/>
    <property type="match status" value="1"/>
</dbReference>
<dbReference type="SUPFAM" id="SSF103088">
    <property type="entry name" value="OmpA-like"/>
    <property type="match status" value="1"/>
</dbReference>
<comment type="function">
    <text evidence="1">Assembles around the rod to form the L-ring and probably protects the motor/basal body from shearing forces during rotation.</text>
</comment>
<evidence type="ECO:0000313" key="8">
    <source>
        <dbReference type="EMBL" id="CAK9039494.1"/>
    </source>
</evidence>
<dbReference type="InterPro" id="IPR010930">
    <property type="entry name" value="Flg_bb/hook_C_dom"/>
</dbReference>
<dbReference type="InterPro" id="IPR006665">
    <property type="entry name" value="OmpA-like"/>
</dbReference>
<dbReference type="PRINTS" id="PR01010">
    <property type="entry name" value="FLGPRINGFLGI"/>
</dbReference>
<gene>
    <name evidence="8" type="ORF">SCF082_LOCUS23112</name>
</gene>
<dbReference type="PROSITE" id="PS51123">
    <property type="entry name" value="OMPA_2"/>
    <property type="match status" value="1"/>
</dbReference>
<evidence type="ECO:0000313" key="9">
    <source>
        <dbReference type="Proteomes" id="UP001642464"/>
    </source>
</evidence>
<dbReference type="InterPro" id="IPR036737">
    <property type="entry name" value="OmpA-like_sf"/>
</dbReference>
<feature type="signal peptide" evidence="6">
    <location>
        <begin position="1"/>
        <end position="16"/>
    </location>
</feature>
<feature type="region of interest" description="Disordered" evidence="5">
    <location>
        <begin position="54"/>
        <end position="84"/>
    </location>
</feature>
<dbReference type="Pfam" id="PF00691">
    <property type="entry name" value="OmpA"/>
    <property type="match status" value="1"/>
</dbReference>
<dbReference type="PANTHER" id="PTHR30381">
    <property type="entry name" value="FLAGELLAR P-RING PERIPLASMIC PROTEIN FLGI"/>
    <property type="match status" value="1"/>
</dbReference>
<accession>A0ABP0LJX7</accession>
<evidence type="ECO:0000256" key="1">
    <source>
        <dbReference type="ARBA" id="ARBA00002591"/>
    </source>
</evidence>
<dbReference type="SUPFAM" id="SSF117143">
    <property type="entry name" value="Flagellar hook protein flgE"/>
    <property type="match status" value="1"/>
</dbReference>
<evidence type="ECO:0000256" key="6">
    <source>
        <dbReference type="SAM" id="SignalP"/>
    </source>
</evidence>
<dbReference type="NCBIfam" id="TIGR03506">
    <property type="entry name" value="FlgEFG_subfam"/>
    <property type="match status" value="1"/>
</dbReference>
<sequence length="1504" mass="157428">MMAFFLLMWLLNATTEDQRKGIADYFNPTIPVSPISGGGSDMLNGSSVYSDDTLAKDGTGGAKSMHAAQEAKKQNQENAPERLANNPEEQARTLEALHEELMSQFETEDSEGLARHILTRVTPEGLVIELVDVDGSPLFAVGSTDASSTMRLLLEVVTASLSMVTNEISIVGHTDGLAYSGTETYTNWELSTDRAHKARRLMQAAGLPLSQISEVAGKADTDPLVADKLVATFKDVGAQGALISTNNGTDISVAGRGMLPVTTTAGLSAAPGQAPLRLTTTGSFNTDDNGFLRTLGGSFLMGWPANPDGSVTVPGRNTSTGLEPIRVTTFELVASPTTRIDLGLNIPASATEAGGTGDSFNLPVEYFDTLGRSQTLDFVFTPQIPATGSSNAWSVEVFDQAGDPTTPVGTFDVTFDEASGTGGSILSLTPGAGTTFDPATGVIGFNVAFGPMEVNVGSPGNATLLTQFSSSFAPVGVGADGTPIGSLRSIEITEGGMVEALYDTGFRRTIYQVPLVDVPNINGLTALDNQTFAISASSGDFFLWDAGSGPVGTTEGFALTESTTDIAAELTDLIQTQRAYSSNAKIVQTALTNDRRTAESTSIRDQEISAALTKFNTAQNVRADADARIAQSVGVVNANLQEIEKLNIQISRGTSTNRDTSALEDQRKQLIDEVSSIIPVREIARDNKKVDLMTNEGVFLLAGKARQLEFTRSNTITPGTTLAGGQLSGLSVEGIDITPGTSASFALKQGGLAGQFEVRDSIAPDFQTKLDALARDVMQRFEDADPTLAAGAPGLFTDNGAAFDPTLENGLAERISINAAVDPDQGGELWRLRDGIGATSEGAAGNADLIFMLLDGLSELRTPPVSSGLNSQGTAIDAVANISSVIGSARINADTRAEITQATLGNVGSESSRIATELLAAVGRGDDFTVDVVADDARAALIVTFSALNTVFSGRALFGGDATDRPPLAAPEQLITDIEAIMAGATDAADAQAQLDTYFDDPAGGFATTIYLGGANRAPSVEIAPGTRVDASAKADDPTIKDIIRGLVTIAASESATFADVSATIIDGANQIFDAEANLIDQRAAIGVNESRINAATERYAAEESVLAALYNEKTLRDPFEAASELQLLETQLEVTLMRTFLFSFFSAVAMFANPALAGVKLKDIVEVEGVRGNDLVGYGLVVGLDGTGDGLRNIPYTEEALSSLLERLGVNVQGEDFRPQNVAAVLVTATLPPFARAGSQIDVTVSAIGDAQNLNGGMLVMTPLNAADGQIYAVAQGPVLISGFAAQGDAASVTEGVPTSGTIPNGARVERELGFDFASLQSLTLTLRAPDFTTAARIEETINRNVGKPIATMQDSAAVKLAMDERFNSPAHMLSAIENYEVTPAQKARVVVDQRSGTIVLGSQVRISSVAVAQGNLSIRIRELPGVVQPNPFSRNGETVVVPRTDIAVDQNADQKVAVLDENITLADLVDGLNALGVSPREMIDILKSIKSAGALHAELIVQ</sequence>
<feature type="chain" id="PRO_5045351708" evidence="6">
    <location>
        <begin position="17"/>
        <end position="1504"/>
    </location>
</feature>
<dbReference type="NCBIfam" id="NF003676">
    <property type="entry name" value="PRK05303.1"/>
    <property type="match status" value="1"/>
</dbReference>
<comment type="similarity">
    <text evidence="3">Belongs to the flagella basal body rod proteins family.</text>
</comment>
<dbReference type="InterPro" id="IPR001782">
    <property type="entry name" value="Flag_FlgI"/>
</dbReference>
<keyword evidence="8" id="KW-0282">Flagellum</keyword>
<dbReference type="InterPro" id="IPR053927">
    <property type="entry name" value="FlgK_helical"/>
</dbReference>
<dbReference type="InterPro" id="IPR037058">
    <property type="entry name" value="Falgellar_hook_FlgE_sf"/>
</dbReference>
<dbReference type="Gene3D" id="3.30.1330.60">
    <property type="entry name" value="OmpA-like domain"/>
    <property type="match status" value="1"/>
</dbReference>
<dbReference type="SUPFAM" id="SSF64518">
    <property type="entry name" value="Phase 1 flagellin"/>
    <property type="match status" value="1"/>
</dbReference>
<keyword evidence="4 6" id="KW-0732">Signal</keyword>
<keyword evidence="8" id="KW-0966">Cell projection</keyword>
<dbReference type="Gene3D" id="2.60.98.20">
    <property type="entry name" value="Flagellar hook protein FlgE"/>
    <property type="match status" value="1"/>
</dbReference>
<keyword evidence="8" id="KW-0969">Cilium</keyword>
<feature type="domain" description="OmpA-like" evidence="7">
    <location>
        <begin position="124"/>
        <end position="257"/>
    </location>
</feature>
<evidence type="ECO:0000259" key="7">
    <source>
        <dbReference type="PROSITE" id="PS51123"/>
    </source>
</evidence>
<dbReference type="InterPro" id="IPR037925">
    <property type="entry name" value="FlgE/F/G-like"/>
</dbReference>
<dbReference type="Pfam" id="PF06429">
    <property type="entry name" value="Flg_bbr_C"/>
    <property type="match status" value="1"/>
</dbReference>
<dbReference type="Pfam" id="PF22638">
    <property type="entry name" value="FlgK_D1"/>
    <property type="match status" value="1"/>
</dbReference>
<evidence type="ECO:0000256" key="2">
    <source>
        <dbReference type="ARBA" id="ARBA00004117"/>
    </source>
</evidence>
<proteinExistence type="inferred from homology"/>
<reference evidence="8 9" key="1">
    <citation type="submission" date="2024-02" db="EMBL/GenBank/DDBJ databases">
        <authorList>
            <person name="Chen Y."/>
            <person name="Shah S."/>
            <person name="Dougan E. K."/>
            <person name="Thang M."/>
            <person name="Chan C."/>
        </authorList>
    </citation>
    <scope>NUCLEOTIDE SEQUENCE [LARGE SCALE GENOMIC DNA]</scope>
</reference>
<dbReference type="Proteomes" id="UP001642464">
    <property type="component" value="Unassembled WGS sequence"/>
</dbReference>